<dbReference type="PANTHER" id="PTHR48041">
    <property type="entry name" value="ABC TRANSPORTER G FAMILY MEMBER 28"/>
    <property type="match status" value="1"/>
</dbReference>
<keyword evidence="6 8" id="KW-1133">Transmembrane helix</keyword>
<dbReference type="PROSITE" id="PS00211">
    <property type="entry name" value="ABC_TRANSPORTER_1"/>
    <property type="match status" value="1"/>
</dbReference>
<dbReference type="Pfam" id="PF01061">
    <property type="entry name" value="ABC2_membrane"/>
    <property type="match status" value="1"/>
</dbReference>
<dbReference type="GO" id="GO:0016020">
    <property type="term" value="C:membrane"/>
    <property type="evidence" value="ECO:0007669"/>
    <property type="project" value="UniProtKB-SubCell"/>
</dbReference>
<dbReference type="InterPro" id="IPR013525">
    <property type="entry name" value="ABC2_TM"/>
</dbReference>
<keyword evidence="11" id="KW-1185">Reference proteome</keyword>
<keyword evidence="5 10" id="KW-0067">ATP-binding</keyword>
<dbReference type="GO" id="GO:0005524">
    <property type="term" value="F:ATP binding"/>
    <property type="evidence" value="ECO:0007669"/>
    <property type="project" value="UniProtKB-KW"/>
</dbReference>
<evidence type="ECO:0000256" key="4">
    <source>
        <dbReference type="ARBA" id="ARBA00022741"/>
    </source>
</evidence>
<dbReference type="SMART" id="SM00382">
    <property type="entry name" value="AAA"/>
    <property type="match status" value="1"/>
</dbReference>
<feature type="transmembrane region" description="Helical" evidence="8">
    <location>
        <begin position="693"/>
        <end position="715"/>
    </location>
</feature>
<dbReference type="AlphaFoldDB" id="A0A7D4BBC7"/>
<dbReference type="RefSeq" id="WP_173074191.1">
    <property type="nucleotide sequence ID" value="NZ_CP041345.1"/>
</dbReference>
<organism evidence="10 11">
    <name type="scientific">Tenuifilum thalassicum</name>
    <dbReference type="NCBI Taxonomy" id="2590900"/>
    <lineage>
        <taxon>Bacteria</taxon>
        <taxon>Pseudomonadati</taxon>
        <taxon>Bacteroidota</taxon>
        <taxon>Bacteroidia</taxon>
        <taxon>Bacteroidales</taxon>
        <taxon>Tenuifilaceae</taxon>
        <taxon>Tenuifilum</taxon>
    </lineage>
</organism>
<evidence type="ECO:0000256" key="2">
    <source>
        <dbReference type="ARBA" id="ARBA00022448"/>
    </source>
</evidence>
<evidence type="ECO:0000313" key="11">
    <source>
        <dbReference type="Proteomes" id="UP000500961"/>
    </source>
</evidence>
<gene>
    <name evidence="10" type="ORF">FHG85_06570</name>
</gene>
<dbReference type="Proteomes" id="UP000500961">
    <property type="component" value="Chromosome"/>
</dbReference>
<dbReference type="Pfam" id="PF00005">
    <property type="entry name" value="ABC_tran"/>
    <property type="match status" value="1"/>
</dbReference>
<dbReference type="InterPro" id="IPR003439">
    <property type="entry name" value="ABC_transporter-like_ATP-bd"/>
</dbReference>
<dbReference type="Gene3D" id="3.40.50.300">
    <property type="entry name" value="P-loop containing nucleotide triphosphate hydrolases"/>
    <property type="match status" value="1"/>
</dbReference>
<keyword evidence="3 8" id="KW-0812">Transmembrane</keyword>
<proteinExistence type="predicted"/>
<dbReference type="PROSITE" id="PS50893">
    <property type="entry name" value="ABC_TRANSPORTER_2"/>
    <property type="match status" value="1"/>
</dbReference>
<evidence type="ECO:0000256" key="3">
    <source>
        <dbReference type="ARBA" id="ARBA00022692"/>
    </source>
</evidence>
<keyword evidence="7 8" id="KW-0472">Membrane</keyword>
<dbReference type="InterPro" id="IPR027417">
    <property type="entry name" value="P-loop_NTPase"/>
</dbReference>
<feature type="domain" description="ABC transporter" evidence="9">
    <location>
        <begin position="244"/>
        <end position="484"/>
    </location>
</feature>
<dbReference type="SUPFAM" id="SSF52540">
    <property type="entry name" value="P-loop containing nucleoside triphosphate hydrolases"/>
    <property type="match status" value="1"/>
</dbReference>
<dbReference type="KEGG" id="ttz:FHG85_06570"/>
<keyword evidence="2" id="KW-0813">Transport</keyword>
<evidence type="ECO:0000256" key="6">
    <source>
        <dbReference type="ARBA" id="ARBA00022989"/>
    </source>
</evidence>
<evidence type="ECO:0000256" key="7">
    <source>
        <dbReference type="ARBA" id="ARBA00023136"/>
    </source>
</evidence>
<feature type="transmembrane region" description="Helical" evidence="8">
    <location>
        <begin position="170"/>
        <end position="190"/>
    </location>
</feature>
<dbReference type="EMBL" id="CP041345">
    <property type="protein sequence ID" value="QKG79940.1"/>
    <property type="molecule type" value="Genomic_DNA"/>
</dbReference>
<protein>
    <submittedName>
        <fullName evidence="10">ATP-binding cassette domain-containing protein</fullName>
    </submittedName>
</protein>
<evidence type="ECO:0000256" key="5">
    <source>
        <dbReference type="ARBA" id="ARBA00022840"/>
    </source>
</evidence>
<sequence>MNELLVNSHIQLFAHITLQSDKAVQHLAEIYTEVLFTRILNAKIGKEQKIKLRNLISEKKKEENLFEIGPICSNLNKNTSIQQRLLLLINLLEFGLFVQKNAILLSKSDSLFALIQDISDYLNIPKSNFNLINSFVSGKLYEIQNRTNILVVKSQNPNLNGTHFIKNELINGYFVFVYLSNIQVIFFRYFGDEHLTHNSKNIQPNSIYSFQSGSVISLNGKPIIYFSDIISKFKGLSDKDAVILNVKNVEFTYPKSKFGIHNLSFSAKSGELIGVMGGSGVGKSTLFNILNGSFEPNKGSISLNGVNYTDELDKIQQLIGFVPQDDSLFENLTVYENLFYTAQLAIGNISSDQTNEIVNARLSEFGLYAIKDLKVGSSLSRNISGGQRKRLNIVTEIIREPKILLVDEPTSGLSSADSLRVMSLLKEQALTGRLVVVNIHQPSSEIYRLFDKILVLDEGGFMVFYGNPLEAVRYFKTQAKRIDADEVECSTCHNIKSDEIFDIIAEKKVDELGQITEVRKVKPVDWSSRFKPKDIEIETTKELPKISSSKASIFKQLRVFLTRLTLTKLRDVEFFIFAFVIPVLLATVIALFSKYTTPTETGDYVYVFYENYNIPIFFLTSIISCMFLGMIVTSDSIIKDANVNKREAFLFLSRKAYYNSKVVFYFGLTIIQTLIYTGISVLILQIKGMFLEIWLVMLLMGFFGNIAGLIVSTIFKSLSAAYLIVPFLVIPQIILSGITIPFERMNNYLSHPEYVPVIGLVSPSMWGMEALLVYQYQNNEYEKNFFAIDFIESQARIQSQYLIPKLFQLINKFNDVDDNSKKRYLKLIKNGCAQLDIKLDDLSTSKEQKKLIVELKDLQKVKQKNYSLALRKKDMIYTSLIKKYGNNENVLALKNTYTNKGVEDLTLARKNITAIKIVEDRIVQTIDPIFKIPTSKWGGLIFLHPIRNSVIIFSIPFNSTQPFFLYSLLQFIFC</sequence>
<evidence type="ECO:0000256" key="8">
    <source>
        <dbReference type="SAM" id="Phobius"/>
    </source>
</evidence>
<evidence type="ECO:0000313" key="10">
    <source>
        <dbReference type="EMBL" id="QKG79940.1"/>
    </source>
</evidence>
<feature type="transmembrane region" description="Helical" evidence="8">
    <location>
        <begin position="572"/>
        <end position="592"/>
    </location>
</feature>
<name>A0A7D4BBC7_9BACT</name>
<dbReference type="InterPro" id="IPR050352">
    <property type="entry name" value="ABCG_transporters"/>
</dbReference>
<dbReference type="GO" id="GO:0016887">
    <property type="term" value="F:ATP hydrolysis activity"/>
    <property type="evidence" value="ECO:0007669"/>
    <property type="project" value="InterPro"/>
</dbReference>
<dbReference type="GO" id="GO:0140359">
    <property type="term" value="F:ABC-type transporter activity"/>
    <property type="evidence" value="ECO:0007669"/>
    <property type="project" value="InterPro"/>
</dbReference>
<dbReference type="InterPro" id="IPR003593">
    <property type="entry name" value="AAA+_ATPase"/>
</dbReference>
<evidence type="ECO:0000259" key="9">
    <source>
        <dbReference type="PROSITE" id="PS50893"/>
    </source>
</evidence>
<accession>A0A7D4BBC7</accession>
<evidence type="ECO:0000256" key="1">
    <source>
        <dbReference type="ARBA" id="ARBA00004141"/>
    </source>
</evidence>
<feature type="transmembrane region" description="Helical" evidence="8">
    <location>
        <begin position="722"/>
        <end position="742"/>
    </location>
</feature>
<keyword evidence="4" id="KW-0547">Nucleotide-binding</keyword>
<dbReference type="InterPro" id="IPR017871">
    <property type="entry name" value="ABC_transporter-like_CS"/>
</dbReference>
<reference evidence="10 11" key="1">
    <citation type="submission" date="2019-07" db="EMBL/GenBank/DDBJ databases">
        <title>Thalassofilum flectens gen. nov., sp. nov., a novel moderate thermophilic anaerobe from a shallow sea hot spring in Kunashir Island (Russia), representing a new family in the order Bacteroidales, and proposal of Thalassofilacea fam. nov.</title>
        <authorList>
            <person name="Kochetkova T.V."/>
            <person name="Podosokorskaya O.A."/>
            <person name="Novikov A."/>
            <person name="Elcheninov A.G."/>
            <person name="Toshchakov S.V."/>
            <person name="Kublanov I.V."/>
        </authorList>
    </citation>
    <scope>NUCLEOTIDE SEQUENCE [LARGE SCALE GENOMIC DNA]</scope>
    <source>
        <strain evidence="10 11">38-H</strain>
    </source>
</reference>
<comment type="subcellular location">
    <subcellularLocation>
        <location evidence="1">Membrane</location>
        <topology evidence="1">Multi-pass membrane protein</topology>
    </subcellularLocation>
</comment>
<feature type="transmembrane region" description="Helical" evidence="8">
    <location>
        <begin position="612"/>
        <end position="632"/>
    </location>
</feature>
<dbReference type="PANTHER" id="PTHR48041:SF139">
    <property type="entry name" value="PROTEIN SCARLET"/>
    <property type="match status" value="1"/>
</dbReference>
<feature type="transmembrane region" description="Helical" evidence="8">
    <location>
        <begin position="662"/>
        <end position="687"/>
    </location>
</feature>